<proteinExistence type="predicted"/>
<name>A0AC61N029_9FIRM</name>
<evidence type="ECO:0000313" key="2">
    <source>
        <dbReference type="Proteomes" id="UP000682782"/>
    </source>
</evidence>
<evidence type="ECO:0000313" key="1">
    <source>
        <dbReference type="EMBL" id="QUC65864.1"/>
    </source>
</evidence>
<dbReference type="EMBL" id="CP068393">
    <property type="protein sequence ID" value="QUC65864.1"/>
    <property type="molecule type" value="Genomic_DNA"/>
</dbReference>
<organism evidence="1 2">
    <name type="scientific">Aristaeella hokkaidonensis</name>
    <dbReference type="NCBI Taxonomy" id="3046382"/>
    <lineage>
        <taxon>Bacteria</taxon>
        <taxon>Bacillati</taxon>
        <taxon>Bacillota</taxon>
        <taxon>Clostridia</taxon>
        <taxon>Eubacteriales</taxon>
        <taxon>Aristaeellaceae</taxon>
        <taxon>Aristaeella</taxon>
    </lineage>
</organism>
<accession>A0AC61N029</accession>
<gene>
    <name evidence="1" type="ORF">JYE49_08205</name>
</gene>
<dbReference type="Proteomes" id="UP000682782">
    <property type="component" value="Chromosome"/>
</dbReference>
<reference evidence="1" key="1">
    <citation type="submission" date="2021-01" db="EMBL/GenBank/DDBJ databases">
        <title>Complete genome sequence of Clostridiales bacterium R-7.</title>
        <authorList>
            <person name="Mahoney-Kurpe S.C."/>
            <person name="Palevich N."/>
            <person name="Koike S."/>
            <person name="Moon C.D."/>
            <person name="Attwood G.T."/>
        </authorList>
    </citation>
    <scope>NUCLEOTIDE SEQUENCE</scope>
    <source>
        <strain evidence="1">R-7</strain>
    </source>
</reference>
<keyword evidence="1" id="KW-0808">Transferase</keyword>
<sequence length="573" mass="64977">MGKDTGRKTKKRLFGSIRHSLRAQIGLIVLLSYLTPVVLLGVFTGGFMMKRLENQTRMAVTSGAEQAWTMTEQNIERTLNLARDATYDGELTDTWQRWKDGSIGNSEYTRLCRSYLERKYSREPLLSFAACFPVSNPEMIRYIRGETLDGSGELEKLRETVQIMGEQLDTRCRFFRFGERIYLVRNLLNLRMERFGMLILGINEAQLFQPLNELGADWDAQVAFQLDDCGDPENQWVDLAQGLTDDGKEKLYYTRLSADRENSLNLQLTMDRRKQYSEIYTFRLLLLVMALLLIPIMVLIGIYLSRRIVKPLTLLSAASRRIEEGEPGVTVPLNGGDELGRLGRSFSKMSLRLKELIDKTYKEEIELKNAQILALQSRINPHFINNALEDINWQARMEGSESISSMVTSLSVLLNATMARQDRRLVTLREEMEVAEAYIYFIQQRFGPDLTMNREIEEKALDGILPLLTIQPLLENAVEHGIAPAGGGTITIRCSLNDACMHIAIINTGRETGKEDRERIEAALHGQPTGKHLGLANIVNRLRLIYGEAVTILVDTDIPGQTTVSIVIPREIP</sequence>
<keyword evidence="2" id="KW-1185">Reference proteome</keyword>
<keyword evidence="1" id="KW-0418">Kinase</keyword>
<protein>
    <submittedName>
        <fullName evidence="1">Histidine kinase</fullName>
    </submittedName>
</protein>